<organism evidence="1 2">
    <name type="scientific">Fusarium oxysporum f. sp. cubense</name>
    <dbReference type="NCBI Taxonomy" id="61366"/>
    <lineage>
        <taxon>Eukaryota</taxon>
        <taxon>Fungi</taxon>
        <taxon>Dikarya</taxon>
        <taxon>Ascomycota</taxon>
        <taxon>Pezizomycotina</taxon>
        <taxon>Sordariomycetes</taxon>
        <taxon>Hypocreomycetidae</taxon>
        <taxon>Hypocreales</taxon>
        <taxon>Nectriaceae</taxon>
        <taxon>Fusarium</taxon>
        <taxon>Fusarium oxysporum species complex</taxon>
    </lineage>
</organism>
<dbReference type="Proteomes" id="UP000321331">
    <property type="component" value="Unassembled WGS sequence"/>
</dbReference>
<evidence type="ECO:0000313" key="1">
    <source>
        <dbReference type="EMBL" id="TXC09447.1"/>
    </source>
</evidence>
<name>A0A5C6TEZ0_FUSOC</name>
<gene>
    <name evidence="1" type="ORF">FocTR4_00005655</name>
</gene>
<proteinExistence type="predicted"/>
<comment type="caution">
    <text evidence="1">The sequence shown here is derived from an EMBL/GenBank/DDBJ whole genome shotgun (WGS) entry which is preliminary data.</text>
</comment>
<evidence type="ECO:0000313" key="2">
    <source>
        <dbReference type="Proteomes" id="UP000321331"/>
    </source>
</evidence>
<accession>A0A5C6TEZ0</accession>
<protein>
    <submittedName>
        <fullName evidence="1">Uncharacterized protein</fullName>
    </submittedName>
</protein>
<sequence length="67" mass="7234">MIYVQAREQCVSCGQSESWFEVSDTKSSEAQETQKCGGSGINNCLVLILQGAGSSTHNTQRSYTSLV</sequence>
<reference evidence="1 2" key="1">
    <citation type="submission" date="2019-07" db="EMBL/GenBank/DDBJ databases">
        <title>The First High-Quality Draft Genome Sequence of the Causal Agent of the Current Panama Disease Epidemic.</title>
        <authorList>
            <person name="Warmington R.J."/>
            <person name="Kay W."/>
            <person name="Jeffries A."/>
            <person name="Bebber D."/>
            <person name="Moore K."/>
            <person name="Studholme D.J."/>
        </authorList>
    </citation>
    <scope>NUCLEOTIDE SEQUENCE [LARGE SCALE GENOMIC DNA]</scope>
    <source>
        <strain evidence="1 2">TR4</strain>
    </source>
</reference>
<dbReference type="EMBL" id="VMNF01000004">
    <property type="protein sequence ID" value="TXC09447.1"/>
    <property type="molecule type" value="Genomic_DNA"/>
</dbReference>
<dbReference type="AlphaFoldDB" id="A0A5C6TEZ0"/>